<dbReference type="EMBL" id="AHMO02000008">
    <property type="protein sequence ID" value="EQA45056.1"/>
    <property type="molecule type" value="Genomic_DNA"/>
</dbReference>
<proteinExistence type="predicted"/>
<comment type="caution">
    <text evidence="1">The sequence shown here is derived from an EMBL/GenBank/DDBJ whole genome shotgun (WGS) entry which is preliminary data.</text>
</comment>
<name>T0FB13_9LEPT</name>
<reference evidence="1" key="1">
    <citation type="submission" date="2013-05" db="EMBL/GenBank/DDBJ databases">
        <authorList>
            <person name="Harkins D.M."/>
            <person name="Durkin A.S."/>
            <person name="Brinkac L.M."/>
            <person name="Haft D.H."/>
            <person name="Selengut J.D."/>
            <person name="Sanka R."/>
            <person name="DePew J."/>
            <person name="Purushe J."/>
            <person name="Hartskeerl R.A."/>
            <person name="Ahmed A."/>
            <person name="van der Linden H."/>
            <person name="Goris M.G.A."/>
            <person name="Vinetz J.M."/>
            <person name="Sutton G.G."/>
            <person name="Nierman W.C."/>
            <person name="Fouts D.E."/>
        </authorList>
    </citation>
    <scope>NUCLEOTIDE SEQUENCE [LARGE SCALE GENOMIC DNA]</scope>
    <source>
        <strain evidence="1">5399</strain>
    </source>
</reference>
<protein>
    <submittedName>
        <fullName evidence="1">Uncharacterized protein</fullName>
    </submittedName>
</protein>
<accession>T0FB13</accession>
<organism evidence="1 2">
    <name type="scientific">Leptospira broomii serovar Hurstbridge str. 5399</name>
    <dbReference type="NCBI Taxonomy" id="1049789"/>
    <lineage>
        <taxon>Bacteria</taxon>
        <taxon>Pseudomonadati</taxon>
        <taxon>Spirochaetota</taxon>
        <taxon>Spirochaetia</taxon>
        <taxon>Leptospirales</taxon>
        <taxon>Leptospiraceae</taxon>
        <taxon>Leptospira</taxon>
    </lineage>
</organism>
<keyword evidence="2" id="KW-1185">Reference proteome</keyword>
<evidence type="ECO:0000313" key="2">
    <source>
        <dbReference type="Proteomes" id="UP000015454"/>
    </source>
</evidence>
<gene>
    <name evidence="1" type="ORF">LEP1GSC050_4024</name>
</gene>
<dbReference type="AlphaFoldDB" id="T0FB13"/>
<evidence type="ECO:0000313" key="1">
    <source>
        <dbReference type="EMBL" id="EQA45056.1"/>
    </source>
</evidence>
<dbReference type="Proteomes" id="UP000015454">
    <property type="component" value="Unassembled WGS sequence"/>
</dbReference>
<sequence length="41" mass="4963">MAFWVTIFFGPFFVEVNFIFGSEEVRKSIPDFRNWNLCEKN</sequence>
<dbReference type="STRING" id="1049789.LEP1GSC050_4024"/>